<dbReference type="EMBL" id="JAGKHQ010000005">
    <property type="protein sequence ID" value="KAG7515476.1"/>
    <property type="molecule type" value="Genomic_DNA"/>
</dbReference>
<proteinExistence type="predicted"/>
<name>A0AAV6SH40_SOLSE</name>
<organism evidence="1 2">
    <name type="scientific">Solea senegalensis</name>
    <name type="common">Senegalese sole</name>
    <dbReference type="NCBI Taxonomy" id="28829"/>
    <lineage>
        <taxon>Eukaryota</taxon>
        <taxon>Metazoa</taxon>
        <taxon>Chordata</taxon>
        <taxon>Craniata</taxon>
        <taxon>Vertebrata</taxon>
        <taxon>Euteleostomi</taxon>
        <taxon>Actinopterygii</taxon>
        <taxon>Neopterygii</taxon>
        <taxon>Teleostei</taxon>
        <taxon>Neoteleostei</taxon>
        <taxon>Acanthomorphata</taxon>
        <taxon>Carangaria</taxon>
        <taxon>Pleuronectiformes</taxon>
        <taxon>Pleuronectoidei</taxon>
        <taxon>Soleidae</taxon>
        <taxon>Solea</taxon>
    </lineage>
</organism>
<protein>
    <submittedName>
        <fullName evidence="1">Uncharacterized protein</fullName>
    </submittedName>
</protein>
<gene>
    <name evidence="1" type="ORF">JOB18_009268</name>
</gene>
<comment type="caution">
    <text evidence="1">The sequence shown here is derived from an EMBL/GenBank/DDBJ whole genome shotgun (WGS) entry which is preliminary data.</text>
</comment>
<evidence type="ECO:0000313" key="1">
    <source>
        <dbReference type="EMBL" id="KAG7515476.1"/>
    </source>
</evidence>
<reference evidence="1 2" key="1">
    <citation type="journal article" date="2021" name="Sci. Rep.">
        <title>Chromosome anchoring in Senegalese sole (Solea senegalensis) reveals sex-associated markers and genome rearrangements in flatfish.</title>
        <authorList>
            <person name="Guerrero-Cozar I."/>
            <person name="Gomez-Garrido J."/>
            <person name="Berbel C."/>
            <person name="Martinez-Blanch J.F."/>
            <person name="Alioto T."/>
            <person name="Claros M.G."/>
            <person name="Gagnaire P.A."/>
            <person name="Manchado M."/>
        </authorList>
    </citation>
    <scope>NUCLEOTIDE SEQUENCE [LARGE SCALE GENOMIC DNA]</scope>
    <source>
        <strain evidence="1">Sse05_10M</strain>
    </source>
</reference>
<dbReference type="Proteomes" id="UP000693946">
    <property type="component" value="Linkage Group LG13"/>
</dbReference>
<keyword evidence="2" id="KW-1185">Reference proteome</keyword>
<sequence length="80" mass="9228">MTVSVHTLIHCLFHITFIVKVKQRFPVRDETLYKHYVYSSAVSVPMEMLLLSSSFVLNVSIVRRDFLQSGALFLTTRVPL</sequence>
<accession>A0AAV6SH40</accession>
<evidence type="ECO:0000313" key="2">
    <source>
        <dbReference type="Proteomes" id="UP000693946"/>
    </source>
</evidence>
<dbReference type="AlphaFoldDB" id="A0AAV6SH40"/>